<evidence type="ECO:0000313" key="4">
    <source>
        <dbReference type="Proteomes" id="UP001595476"/>
    </source>
</evidence>
<sequence>MTEKKTLKQALKAHYQQIKLDDEQRTGLDHLQRSYQPKQETADSPSPAPEEKGSRRSLSLAIGLFSVLLVGFVSGHLLSKYHYQKQLTEHDQQVTHNTTVYNTNQLIRDIAEEITFNHRKLKPLELKTNHFEELVSYFDMLDFRPYHSHLFKPQGTLIGGRYCSIGTVSAVQIRYQTEQGDVTTLFQTTYNPEHFKGLPNIEAGDQPVTQYLNGYKVTLWIEMGIVMASVSSPD</sequence>
<keyword evidence="2" id="KW-1133">Transmembrane helix</keyword>
<organism evidence="3 4">
    <name type="scientific">Litoribrevibacter euphylliae</name>
    <dbReference type="NCBI Taxonomy" id="1834034"/>
    <lineage>
        <taxon>Bacteria</taxon>
        <taxon>Pseudomonadati</taxon>
        <taxon>Pseudomonadota</taxon>
        <taxon>Gammaproteobacteria</taxon>
        <taxon>Oceanospirillales</taxon>
        <taxon>Oceanospirillaceae</taxon>
        <taxon>Litoribrevibacter</taxon>
    </lineage>
</organism>
<evidence type="ECO:0000313" key="3">
    <source>
        <dbReference type="EMBL" id="MFC3152688.1"/>
    </source>
</evidence>
<evidence type="ECO:0000256" key="1">
    <source>
        <dbReference type="SAM" id="MobiDB-lite"/>
    </source>
</evidence>
<keyword evidence="4" id="KW-1185">Reference proteome</keyword>
<gene>
    <name evidence="3" type="ORF">ACFOEK_16750</name>
</gene>
<feature type="compositionally biased region" description="Polar residues" evidence="1">
    <location>
        <begin position="33"/>
        <end position="44"/>
    </location>
</feature>
<keyword evidence="2" id="KW-0812">Transmembrane</keyword>
<proteinExistence type="predicted"/>
<accession>A0ABV7HFS0</accession>
<feature type="region of interest" description="Disordered" evidence="1">
    <location>
        <begin position="18"/>
        <end position="53"/>
    </location>
</feature>
<dbReference type="RefSeq" id="WP_386722615.1">
    <property type="nucleotide sequence ID" value="NZ_JBHRSZ010000007.1"/>
</dbReference>
<dbReference type="Proteomes" id="UP001595476">
    <property type="component" value="Unassembled WGS sequence"/>
</dbReference>
<evidence type="ECO:0000256" key="2">
    <source>
        <dbReference type="SAM" id="Phobius"/>
    </source>
</evidence>
<name>A0ABV7HFS0_9GAMM</name>
<keyword evidence="2" id="KW-0472">Membrane</keyword>
<comment type="caution">
    <text evidence="3">The sequence shown here is derived from an EMBL/GenBank/DDBJ whole genome shotgun (WGS) entry which is preliminary data.</text>
</comment>
<dbReference type="EMBL" id="JBHRSZ010000007">
    <property type="protein sequence ID" value="MFC3152688.1"/>
    <property type="molecule type" value="Genomic_DNA"/>
</dbReference>
<reference evidence="4" key="1">
    <citation type="journal article" date="2019" name="Int. J. Syst. Evol. Microbiol.">
        <title>The Global Catalogue of Microorganisms (GCM) 10K type strain sequencing project: providing services to taxonomists for standard genome sequencing and annotation.</title>
        <authorList>
            <consortium name="The Broad Institute Genomics Platform"/>
            <consortium name="The Broad Institute Genome Sequencing Center for Infectious Disease"/>
            <person name="Wu L."/>
            <person name="Ma J."/>
        </authorList>
    </citation>
    <scope>NUCLEOTIDE SEQUENCE [LARGE SCALE GENOMIC DNA]</scope>
    <source>
        <strain evidence="4">KCTC 52438</strain>
    </source>
</reference>
<protein>
    <submittedName>
        <fullName evidence="3">Uncharacterized protein</fullName>
    </submittedName>
</protein>
<feature type="transmembrane region" description="Helical" evidence="2">
    <location>
        <begin position="58"/>
        <end position="78"/>
    </location>
</feature>
<feature type="compositionally biased region" description="Basic and acidic residues" evidence="1">
    <location>
        <begin position="19"/>
        <end position="32"/>
    </location>
</feature>